<dbReference type="GO" id="GO:0004348">
    <property type="term" value="F:glucosylceramidase activity"/>
    <property type="evidence" value="ECO:0007669"/>
    <property type="project" value="UniProtKB-EC"/>
</dbReference>
<evidence type="ECO:0000256" key="5">
    <source>
        <dbReference type="ARBA" id="ARBA00022801"/>
    </source>
</evidence>
<keyword evidence="6" id="KW-0443">Lipid metabolism</keyword>
<evidence type="ECO:0000256" key="4">
    <source>
        <dbReference type="ARBA" id="ARBA00022729"/>
    </source>
</evidence>
<dbReference type="PRINTS" id="PR00843">
    <property type="entry name" value="GLHYDRLASE30"/>
</dbReference>
<keyword evidence="4 7" id="KW-0732">Signal</keyword>
<comment type="catalytic activity">
    <reaction evidence="1">
        <text>a beta-D-glucosyl-(1&lt;-&gt;1')-N-acylsphing-4-enine + H2O = an N-acylsphing-4-enine + D-glucose</text>
        <dbReference type="Rhea" id="RHEA:13269"/>
        <dbReference type="ChEBI" id="CHEBI:4167"/>
        <dbReference type="ChEBI" id="CHEBI:15377"/>
        <dbReference type="ChEBI" id="CHEBI:22801"/>
        <dbReference type="ChEBI" id="CHEBI:52639"/>
        <dbReference type="EC" id="3.2.1.45"/>
    </reaction>
    <physiologicalReaction direction="left-to-right" evidence="1">
        <dbReference type="Rhea" id="RHEA:13270"/>
    </physiologicalReaction>
</comment>
<dbReference type="Pfam" id="PF02055">
    <property type="entry name" value="Glyco_hydro_30"/>
    <property type="match status" value="1"/>
</dbReference>
<proteinExistence type="inferred from homology"/>
<dbReference type="InterPro" id="IPR033453">
    <property type="entry name" value="Glyco_hydro_30_TIM-barrel"/>
</dbReference>
<feature type="domain" description="Glycosyl hydrolase family 30 beta sandwich" evidence="9">
    <location>
        <begin position="484"/>
        <end position="529"/>
    </location>
</feature>
<dbReference type="EMBL" id="CALOZG010000005">
    <property type="protein sequence ID" value="CAH4027964.1"/>
    <property type="molecule type" value="Genomic_DNA"/>
</dbReference>
<comment type="caution">
    <text evidence="10">The sequence shown here is derived from an EMBL/GenBank/DDBJ whole genome shotgun (WGS) entry which is preliminary data.</text>
</comment>
<feature type="domain" description="Glycosyl hydrolase family 30 TIM-barrel" evidence="8">
    <location>
        <begin position="102"/>
        <end position="448"/>
    </location>
</feature>
<keyword evidence="6" id="KW-0746">Sphingolipid metabolism</keyword>
<dbReference type="Gene3D" id="3.20.20.80">
    <property type="entry name" value="Glycosidases"/>
    <property type="match status" value="1"/>
</dbReference>
<feature type="signal peptide" evidence="7">
    <location>
        <begin position="1"/>
        <end position="22"/>
    </location>
</feature>
<evidence type="ECO:0000259" key="8">
    <source>
        <dbReference type="Pfam" id="PF02055"/>
    </source>
</evidence>
<sequence>MIVYLVSRTIAFLTLSTICCLADLPCAYRQGDKPDRLVCVCNATYCDTINRVPPPEESYVTYTTYQAGSRFLKGIGRIVDAVNDGSYGRVIQLYPDERYQTIHGFGGASTDAACMKWKSLPKGAQDKFIESYFSKHGIEYTMMRVPIASSDFSTHPYYYNEYPENDKELTNFTYTIEDTEFKNKFTKQCAMEVATDKLSVVAAVWSPPMWMKAVDPGSRASRLKPEFYQTYAKYHCEFVKLYEKAGVPIWGVTTSNEPINGAFTQAEFGPQDTMGWSVDQMKNWLKNNFGPTMRNCNGKKINILAMDDQRYLLPAWNVVIVGADKEILNYVDGFAIHSYFDPYTPASIIDMNMKNFPEKFVLGTEFSTLGFNSTLGDWGEGEVYAVTILENLVTNYVGFIDWNLALDPDGGPNWAKNFVDAPIIINSTSGEFYKQPKFYVLGHFSKLIPRRSQRIKSVRQRPINYTPDEKNIYDSTPPRKYIYDHVAFVTIRNTIVVVIANNDEAQNAAIMFGSKQVTVFLEANSIVSVEFPYSF</sequence>
<keyword evidence="6" id="KW-0326">Glycosidase</keyword>
<organism evidence="10 11">
    <name type="scientific">Pieris brassicae</name>
    <name type="common">White butterfly</name>
    <name type="synonym">Large white butterfly</name>
    <dbReference type="NCBI Taxonomy" id="7116"/>
    <lineage>
        <taxon>Eukaryota</taxon>
        <taxon>Metazoa</taxon>
        <taxon>Ecdysozoa</taxon>
        <taxon>Arthropoda</taxon>
        <taxon>Hexapoda</taxon>
        <taxon>Insecta</taxon>
        <taxon>Pterygota</taxon>
        <taxon>Neoptera</taxon>
        <taxon>Endopterygota</taxon>
        <taxon>Lepidoptera</taxon>
        <taxon>Glossata</taxon>
        <taxon>Ditrysia</taxon>
        <taxon>Papilionoidea</taxon>
        <taxon>Pieridae</taxon>
        <taxon>Pierinae</taxon>
        <taxon>Pieris</taxon>
    </lineage>
</organism>
<dbReference type="InterPro" id="IPR017853">
    <property type="entry name" value="GH"/>
</dbReference>
<dbReference type="InterPro" id="IPR033452">
    <property type="entry name" value="GH30_C"/>
</dbReference>
<dbReference type="GO" id="GO:0016020">
    <property type="term" value="C:membrane"/>
    <property type="evidence" value="ECO:0007669"/>
    <property type="project" value="GOC"/>
</dbReference>
<accession>A0A9P0TDT4</accession>
<evidence type="ECO:0000259" key="9">
    <source>
        <dbReference type="Pfam" id="PF17189"/>
    </source>
</evidence>
<evidence type="ECO:0000313" key="11">
    <source>
        <dbReference type="Proteomes" id="UP001152562"/>
    </source>
</evidence>
<evidence type="ECO:0000256" key="2">
    <source>
        <dbReference type="ARBA" id="ARBA00005382"/>
    </source>
</evidence>
<dbReference type="SUPFAM" id="SSF51445">
    <property type="entry name" value="(Trans)glycosidases"/>
    <property type="match status" value="1"/>
</dbReference>
<dbReference type="PANTHER" id="PTHR11069:SF23">
    <property type="entry name" value="LYSOSOMAL ACID GLUCOSYLCERAMIDASE"/>
    <property type="match status" value="1"/>
</dbReference>
<name>A0A9P0TDT4_PIEBR</name>
<gene>
    <name evidence="10" type="ORF">PIBRA_LOCUS4977</name>
</gene>
<evidence type="ECO:0000256" key="1">
    <source>
        <dbReference type="ARBA" id="ARBA00001013"/>
    </source>
</evidence>
<evidence type="ECO:0000256" key="6">
    <source>
        <dbReference type="RuleBase" id="RU361188"/>
    </source>
</evidence>
<dbReference type="PANTHER" id="PTHR11069">
    <property type="entry name" value="GLUCOSYLCERAMIDASE"/>
    <property type="match status" value="1"/>
</dbReference>
<evidence type="ECO:0000256" key="3">
    <source>
        <dbReference type="ARBA" id="ARBA00012658"/>
    </source>
</evidence>
<dbReference type="Pfam" id="PF17189">
    <property type="entry name" value="Glyco_hydro_30C"/>
    <property type="match status" value="1"/>
</dbReference>
<dbReference type="SUPFAM" id="SSF51011">
    <property type="entry name" value="Glycosyl hydrolase domain"/>
    <property type="match status" value="1"/>
</dbReference>
<dbReference type="InterPro" id="IPR001139">
    <property type="entry name" value="Glyco_hydro_30"/>
</dbReference>
<dbReference type="AlphaFoldDB" id="A0A9P0TDT4"/>
<evidence type="ECO:0000313" key="10">
    <source>
        <dbReference type="EMBL" id="CAH4027964.1"/>
    </source>
</evidence>
<evidence type="ECO:0000256" key="7">
    <source>
        <dbReference type="SAM" id="SignalP"/>
    </source>
</evidence>
<keyword evidence="5 6" id="KW-0378">Hydrolase</keyword>
<protein>
    <recommendedName>
        <fullName evidence="3 6">Glucosylceramidase</fullName>
        <ecNumber evidence="3 6">3.2.1.45</ecNumber>
    </recommendedName>
</protein>
<comment type="similarity">
    <text evidence="2 6">Belongs to the glycosyl hydrolase 30 family.</text>
</comment>
<dbReference type="EC" id="3.2.1.45" evidence="3 6"/>
<dbReference type="GO" id="GO:0006680">
    <property type="term" value="P:glucosylceramide catabolic process"/>
    <property type="evidence" value="ECO:0007669"/>
    <property type="project" value="TreeGrafter"/>
</dbReference>
<feature type="chain" id="PRO_5040349735" description="Glucosylceramidase" evidence="7">
    <location>
        <begin position="23"/>
        <end position="535"/>
    </location>
</feature>
<dbReference type="Proteomes" id="UP001152562">
    <property type="component" value="Unassembled WGS sequence"/>
</dbReference>
<reference evidence="10" key="1">
    <citation type="submission" date="2022-05" db="EMBL/GenBank/DDBJ databases">
        <authorList>
            <person name="Okamura Y."/>
        </authorList>
    </citation>
    <scope>NUCLEOTIDE SEQUENCE</scope>
</reference>
<keyword evidence="11" id="KW-1185">Reference proteome</keyword>